<accession>A0AA42BPD3</accession>
<dbReference type="AlphaFoldDB" id="A0AA42BPD3"/>
<dbReference type="Pfam" id="PF13529">
    <property type="entry name" value="Peptidase_C39_2"/>
    <property type="match status" value="1"/>
</dbReference>
<dbReference type="PANTHER" id="PTHR37806:SF1">
    <property type="entry name" value="PEPTIDASE C39-LIKE DOMAIN-CONTAINING PROTEIN"/>
    <property type="match status" value="1"/>
</dbReference>
<name>A0AA42BPD3_9BACI</name>
<proteinExistence type="predicted"/>
<protein>
    <submittedName>
        <fullName evidence="2">C39 family peptidase</fullName>
    </submittedName>
</protein>
<feature type="domain" description="Peptidase C39-like" evidence="1">
    <location>
        <begin position="40"/>
        <end position="198"/>
    </location>
</feature>
<dbReference type="Proteomes" id="UP001156102">
    <property type="component" value="Unassembled WGS sequence"/>
</dbReference>
<dbReference type="EMBL" id="JANCLT010000004">
    <property type="protein sequence ID" value="MCP8968637.1"/>
    <property type="molecule type" value="Genomic_DNA"/>
</dbReference>
<sequence>MMGIMKRHKKKLLASIPVAAALYCGFRTWKEAQKMALVQAPHIRQNPELPRGCEVTSLAMLLRHAGVAADKMELAHRLDCVPFEENGLNGSMREGFVGDMYSFSRPGLGVYIEPILRLASLYVPEGLVNLSGGEPEDMYRMLDHGAPVWLITNDTFAPLPEERFETWYTNNGPMQVTYAEHSVLLTGCSASHVLVNDPLYDVPNRRLPRKPFEAAWIQMGRQAFAYVRPETKQHGSAHAALHTK</sequence>
<keyword evidence="3" id="KW-1185">Reference proteome</keyword>
<evidence type="ECO:0000259" key="1">
    <source>
        <dbReference type="Pfam" id="PF13529"/>
    </source>
</evidence>
<reference evidence="2" key="1">
    <citation type="submission" date="2022-07" db="EMBL/GenBank/DDBJ databases">
        <authorList>
            <person name="Li W.-J."/>
            <person name="Deng Q.-Q."/>
        </authorList>
    </citation>
    <scope>NUCLEOTIDE SEQUENCE</scope>
    <source>
        <strain evidence="2">SYSU M60031</strain>
    </source>
</reference>
<organism evidence="2 3">
    <name type="scientific">Ectobacillus ponti</name>
    <dbReference type="NCBI Taxonomy" id="2961894"/>
    <lineage>
        <taxon>Bacteria</taxon>
        <taxon>Bacillati</taxon>
        <taxon>Bacillota</taxon>
        <taxon>Bacilli</taxon>
        <taxon>Bacillales</taxon>
        <taxon>Bacillaceae</taxon>
        <taxon>Ectobacillus</taxon>
    </lineage>
</organism>
<evidence type="ECO:0000313" key="3">
    <source>
        <dbReference type="Proteomes" id="UP001156102"/>
    </source>
</evidence>
<dbReference type="PANTHER" id="PTHR37806">
    <property type="entry name" value="LMO0724 PROTEIN"/>
    <property type="match status" value="1"/>
</dbReference>
<dbReference type="InterPro" id="IPR039564">
    <property type="entry name" value="Peptidase_C39-like"/>
</dbReference>
<gene>
    <name evidence="2" type="ORF">NK662_08820</name>
</gene>
<dbReference type="RefSeq" id="WP_254758561.1">
    <property type="nucleotide sequence ID" value="NZ_JANCLT010000004.1"/>
</dbReference>
<dbReference type="Gene3D" id="3.90.70.10">
    <property type="entry name" value="Cysteine proteinases"/>
    <property type="match status" value="1"/>
</dbReference>
<evidence type="ECO:0000313" key="2">
    <source>
        <dbReference type="EMBL" id="MCP8968637.1"/>
    </source>
</evidence>
<comment type="caution">
    <text evidence="2">The sequence shown here is derived from an EMBL/GenBank/DDBJ whole genome shotgun (WGS) entry which is preliminary data.</text>
</comment>